<dbReference type="GO" id="GO:0006084">
    <property type="term" value="P:acetyl-CoA metabolic process"/>
    <property type="evidence" value="ECO:0007669"/>
    <property type="project" value="InterPro"/>
</dbReference>
<dbReference type="GO" id="GO:0010142">
    <property type="term" value="P:farnesyl diphosphate biosynthetic process, mevalonate pathway"/>
    <property type="evidence" value="ECO:0007669"/>
    <property type="project" value="InterPro"/>
</dbReference>
<dbReference type="GO" id="GO:0006696">
    <property type="term" value="P:ergosterol biosynthetic process"/>
    <property type="evidence" value="ECO:0007669"/>
    <property type="project" value="TreeGrafter"/>
</dbReference>
<dbReference type="Proteomes" id="UP001383192">
    <property type="component" value="Unassembled WGS sequence"/>
</dbReference>
<sequence>MTVPLTPANVSADIPRPKDVGILGMDIYFPRRCISEEDLEVYDGVSKGKYTIGLGQEYMAWPDDREDINSFALNAVSGLLEKFNVDPKSIGRIDVGTETIIDKSKSVKTTLMSLFAESGNYDIEGIDSKNACYGSTAALFNAINWIESSSWDGRNAIVVAGDIAVYAEGAARPAGGAGAVALLIGPNAPMVFEPTHGNYMADTYDFYKPNLSSEYPEVDGPVSVVTYTGALDNAYTAYREKVARQAKRAGVSAQHDDPKSIFSIDSVDYALFHSPYGKQAVKGHARLLFNDFLSNPSAPLFANIANAEAYRAMSQTASLKDKNVEKDFITAGKKSFAEKVNPGMACSKRLGNMYTGSLYGCLASLVSNVEPTQLKDKRVSMYAFGSGCAASFFVIRVKGDTTAIKEKMDLTNRLAAMKVVPCQDFVDALALREKNHNAKDFVPEGSIDNIWPGAFYLESIDGKYRRNCIIITNTSMVVIILANSNKKTLKLHFWIDVIFPENPTLESQLSSLKTRYAKGKVSLSKLAQTAAAQPGGFVDSLGYSSDATLLSIGPACSGNSFTEEDVWCIDNRGVLTLSVCGDTYQTLGLVGKRVSFGKGKGKLGDGRHVVSIPLQPHVETEKNKAKRDSALTGWESRRQREQGLSAESPTWQVLCSSTSEDTLSAIVGQHLASATVKEVECQKMKRDNMRIPVVKIPTRASNQDPEAIEDEQGWIDKLFELKANDRVDPFVAVYEAPTPNVVGTITHLRWTGLLHPSFVQGVIDCLTKDIQLTKTKEPRFASITAHSCTWSPVCYIPQSVSSSAENTPVRDPTRDAEDSWCLVVVSEKDVEAGAQANDASLPLPRSSGISDQERPAAVASRDSSEATRASCGITELARLSRSVPCASWENNDVLKFGHGRTSSTVSPLEPAPDSEASGYDIVPLGSLSSISGSPLLGPQYPKPIYINSAAEADSSLLLKVSEHHQPATTIQSPKMLGRHSSLPTINAQNARYHFRSGRIVSRNPSLTEISNMIRPSESEDDEPVAKRRRLQLGSHRGAVYDPPISADSPFGGSLPPLTPSPSPSPHLGREGPSLPTPRLEHRQCNNSSPSLSLRQSSQSYSGLPIEVEMQQLCEELYGIPALRTTGLDPHIIQNSFAGNYRLFVDEHNQLTCPLNEVLVRCRVSDPELEGIQCYIPKGADSIQWGTLGHPGMFFPHFSIGMGCTVLRNFRFVYHWAEADGSAGFADLSPAEAGIAHFGWFGDMSKNKDIVFNADVVLAGQAQSWGHFWMQRIQVDGTDDELFIGQFWFNDCDTGSGDVHFPFYAIRCLADSNASEPGLLGQKDLGWLTTVIE</sequence>
<evidence type="ECO:0000313" key="8">
    <source>
        <dbReference type="EMBL" id="KAK7060947.1"/>
    </source>
</evidence>
<feature type="compositionally biased region" description="Low complexity" evidence="5">
    <location>
        <begin position="1087"/>
        <end position="1097"/>
    </location>
</feature>
<dbReference type="InterPro" id="IPR016039">
    <property type="entry name" value="Thiolase-like"/>
</dbReference>
<accession>A0AAW0E9D3</accession>
<feature type="binding site" evidence="4">
    <location>
        <position position="223"/>
    </location>
    <ligand>
        <name>CoA</name>
        <dbReference type="ChEBI" id="CHEBI:57287"/>
    </ligand>
</feature>
<evidence type="ECO:0000256" key="5">
    <source>
        <dbReference type="SAM" id="MobiDB-lite"/>
    </source>
</evidence>
<gene>
    <name evidence="8" type="primary">ERG13</name>
    <name evidence="8" type="ORF">VNI00_000682</name>
</gene>
<evidence type="ECO:0000259" key="7">
    <source>
        <dbReference type="Pfam" id="PF08540"/>
    </source>
</evidence>
<comment type="caution">
    <text evidence="8">The sequence shown here is derived from an EMBL/GenBank/DDBJ whole genome shotgun (WGS) entry which is preliminary data.</text>
</comment>
<dbReference type="InterPro" id="IPR013528">
    <property type="entry name" value="HMG_CoA_synth_N"/>
</dbReference>
<keyword evidence="2 8" id="KW-0808">Transferase</keyword>
<feature type="region of interest" description="Disordered" evidence="5">
    <location>
        <begin position="1033"/>
        <end position="1097"/>
    </location>
</feature>
<feature type="domain" description="Hydroxymethylglutaryl-coenzyme A synthase N-terminal" evidence="6">
    <location>
        <begin position="16"/>
        <end position="189"/>
    </location>
</feature>
<feature type="domain" description="Hydroxymethylglutaryl-coenzyme A synthase C-terminal" evidence="7">
    <location>
        <begin position="191"/>
        <end position="467"/>
    </location>
</feature>
<dbReference type="PANTHER" id="PTHR43323">
    <property type="entry name" value="3-HYDROXY-3-METHYLGLUTARYL COENZYME A SYNTHASE"/>
    <property type="match status" value="1"/>
</dbReference>
<feature type="active site" description="Acyl-thioester intermediate" evidence="3">
    <location>
        <position position="132"/>
    </location>
</feature>
<feature type="active site" description="Proton donor/acceptor" evidence="3">
    <location>
        <position position="98"/>
    </location>
</feature>
<dbReference type="FunFam" id="3.40.47.10:FF:000008">
    <property type="entry name" value="3-hydroxy-3-methylglutaryl coenzyme A synthase"/>
    <property type="match status" value="1"/>
</dbReference>
<dbReference type="Pfam" id="PF08584">
    <property type="entry name" value="Ribonuc_P_40"/>
    <property type="match status" value="1"/>
</dbReference>
<dbReference type="InterPro" id="IPR013746">
    <property type="entry name" value="HMG_CoA_synt_C_dom"/>
</dbReference>
<evidence type="ECO:0000313" key="9">
    <source>
        <dbReference type="Proteomes" id="UP001383192"/>
    </source>
</evidence>
<dbReference type="EC" id="2.3.3.10" evidence="8"/>
<proteinExistence type="inferred from homology"/>
<evidence type="ECO:0000256" key="4">
    <source>
        <dbReference type="PIRSR" id="PIRSR610122-2"/>
    </source>
</evidence>
<dbReference type="InterPro" id="IPR013893">
    <property type="entry name" value="RNase_P_Rpp40"/>
</dbReference>
<comment type="similarity">
    <text evidence="1">Belongs to the thiolase-like superfamily. HMG-CoA synthase family.</text>
</comment>
<feature type="binding site" evidence="4">
    <location>
        <position position="278"/>
    </location>
    <ligand>
        <name>CoA</name>
        <dbReference type="ChEBI" id="CHEBI:57287"/>
    </ligand>
</feature>
<dbReference type="PANTHER" id="PTHR43323:SF2">
    <property type="entry name" value="HYDROXYMETHYLGLUTARYL-COA SYNTHASE"/>
    <property type="match status" value="1"/>
</dbReference>
<keyword evidence="8" id="KW-0012">Acyltransferase</keyword>
<evidence type="ECO:0000259" key="6">
    <source>
        <dbReference type="Pfam" id="PF01154"/>
    </source>
</evidence>
<dbReference type="GO" id="GO:0004421">
    <property type="term" value="F:hydroxymethylglutaryl-CoA synthase activity"/>
    <property type="evidence" value="ECO:0007669"/>
    <property type="project" value="UniProtKB-EC"/>
</dbReference>
<feature type="active site" description="Proton donor/acceptor" evidence="3">
    <location>
        <position position="273"/>
    </location>
</feature>
<dbReference type="EMBL" id="JAYKXP010000002">
    <property type="protein sequence ID" value="KAK7060947.1"/>
    <property type="molecule type" value="Genomic_DNA"/>
</dbReference>
<feature type="binding site" evidence="4">
    <location>
        <position position="282"/>
    </location>
    <ligand>
        <name>CoA</name>
        <dbReference type="ChEBI" id="CHEBI:57287"/>
    </ligand>
</feature>
<name>A0AAW0E9D3_9AGAR</name>
<feature type="region of interest" description="Disordered" evidence="5">
    <location>
        <begin position="835"/>
        <end position="864"/>
    </location>
</feature>
<dbReference type="GO" id="GO:0001682">
    <property type="term" value="P:tRNA 5'-leader removal"/>
    <property type="evidence" value="ECO:0007669"/>
    <property type="project" value="InterPro"/>
</dbReference>
<keyword evidence="9" id="KW-1185">Reference proteome</keyword>
<dbReference type="CDD" id="cd00827">
    <property type="entry name" value="init_cond_enzymes"/>
    <property type="match status" value="1"/>
</dbReference>
<protein>
    <submittedName>
        <fullName evidence="8">3-hydroxy-3-methylglutaryl coenzyme A synthase</fullName>
        <ecNumber evidence="8">2.3.3.10</ecNumber>
    </submittedName>
</protein>
<evidence type="ECO:0000256" key="2">
    <source>
        <dbReference type="ARBA" id="ARBA00022679"/>
    </source>
</evidence>
<dbReference type="GO" id="GO:0030677">
    <property type="term" value="C:ribonuclease P complex"/>
    <property type="evidence" value="ECO:0007669"/>
    <property type="project" value="InterPro"/>
</dbReference>
<feature type="compositionally biased region" description="Basic and acidic residues" evidence="5">
    <location>
        <begin position="618"/>
        <end position="641"/>
    </location>
</feature>
<dbReference type="NCBIfam" id="TIGR01833">
    <property type="entry name" value="HMG-CoA-S_euk"/>
    <property type="match status" value="1"/>
</dbReference>
<reference evidence="8 9" key="1">
    <citation type="submission" date="2024-01" db="EMBL/GenBank/DDBJ databases">
        <title>A draft genome for a cacao thread blight-causing isolate of Paramarasmius palmivorus.</title>
        <authorList>
            <person name="Baruah I.K."/>
            <person name="Bukari Y."/>
            <person name="Amoako-Attah I."/>
            <person name="Meinhardt L.W."/>
            <person name="Bailey B.A."/>
            <person name="Cohen S.P."/>
        </authorList>
    </citation>
    <scope>NUCLEOTIDE SEQUENCE [LARGE SCALE GENOMIC DNA]</scope>
    <source>
        <strain evidence="8 9">GH-12</strain>
    </source>
</reference>
<dbReference type="Pfam" id="PF08540">
    <property type="entry name" value="HMG_CoA_synt_C"/>
    <property type="match status" value="1"/>
</dbReference>
<dbReference type="SUPFAM" id="SSF53901">
    <property type="entry name" value="Thiolase-like"/>
    <property type="match status" value="2"/>
</dbReference>
<dbReference type="Gene3D" id="3.40.47.10">
    <property type="match status" value="1"/>
</dbReference>
<dbReference type="Pfam" id="PF01154">
    <property type="entry name" value="HMG_CoA_synt_N"/>
    <property type="match status" value="1"/>
</dbReference>
<evidence type="ECO:0000256" key="3">
    <source>
        <dbReference type="PIRSR" id="PIRSR610122-1"/>
    </source>
</evidence>
<organism evidence="8 9">
    <name type="scientific">Paramarasmius palmivorus</name>
    <dbReference type="NCBI Taxonomy" id="297713"/>
    <lineage>
        <taxon>Eukaryota</taxon>
        <taxon>Fungi</taxon>
        <taxon>Dikarya</taxon>
        <taxon>Basidiomycota</taxon>
        <taxon>Agaricomycotina</taxon>
        <taxon>Agaricomycetes</taxon>
        <taxon>Agaricomycetidae</taxon>
        <taxon>Agaricales</taxon>
        <taxon>Marasmiineae</taxon>
        <taxon>Marasmiaceae</taxon>
        <taxon>Paramarasmius</taxon>
    </lineage>
</organism>
<evidence type="ECO:0000256" key="1">
    <source>
        <dbReference type="ARBA" id="ARBA00007061"/>
    </source>
</evidence>
<dbReference type="InterPro" id="IPR010122">
    <property type="entry name" value="HMG_CoA_synthase_euk"/>
</dbReference>
<feature type="region of interest" description="Disordered" evidence="5">
    <location>
        <begin position="618"/>
        <end position="643"/>
    </location>
</feature>